<organism evidence="2 3">
    <name type="scientific">Vigna unguiculata</name>
    <name type="common">Cowpea</name>
    <dbReference type="NCBI Taxonomy" id="3917"/>
    <lineage>
        <taxon>Eukaryota</taxon>
        <taxon>Viridiplantae</taxon>
        <taxon>Streptophyta</taxon>
        <taxon>Embryophyta</taxon>
        <taxon>Tracheophyta</taxon>
        <taxon>Spermatophyta</taxon>
        <taxon>Magnoliopsida</taxon>
        <taxon>eudicotyledons</taxon>
        <taxon>Gunneridae</taxon>
        <taxon>Pentapetalae</taxon>
        <taxon>rosids</taxon>
        <taxon>fabids</taxon>
        <taxon>Fabales</taxon>
        <taxon>Fabaceae</taxon>
        <taxon>Papilionoideae</taxon>
        <taxon>50 kb inversion clade</taxon>
        <taxon>NPAAA clade</taxon>
        <taxon>indigoferoid/millettioid clade</taxon>
        <taxon>Phaseoleae</taxon>
        <taxon>Vigna</taxon>
    </lineage>
</organism>
<reference evidence="2 3" key="1">
    <citation type="submission" date="2019-04" db="EMBL/GenBank/DDBJ databases">
        <title>An improved genome assembly and genetic linkage map for asparagus bean, Vigna unguiculata ssp. sesquipedialis.</title>
        <authorList>
            <person name="Xia Q."/>
            <person name="Zhang R."/>
            <person name="Dong Y."/>
        </authorList>
    </citation>
    <scope>NUCLEOTIDE SEQUENCE [LARGE SCALE GENOMIC DNA]</scope>
    <source>
        <tissue evidence="2">Leaf</tissue>
    </source>
</reference>
<dbReference type="AlphaFoldDB" id="A0A4D6KY94"/>
<dbReference type="Proteomes" id="UP000501690">
    <property type="component" value="Linkage Group LG1"/>
</dbReference>
<evidence type="ECO:0000256" key="1">
    <source>
        <dbReference type="SAM" id="Phobius"/>
    </source>
</evidence>
<accession>A0A4D6KY94</accession>
<keyword evidence="1" id="KW-1133">Transmembrane helix</keyword>
<evidence type="ECO:0000313" key="2">
    <source>
        <dbReference type="EMBL" id="QCD78814.1"/>
    </source>
</evidence>
<sequence length="113" mass="12749">MFTTIHEPTRSWHNIFRSKYSIIVLKHHTPTINNSIIAWRSLSAARQNLPRPPGRTPQPPGAMSVQPSLLNVFRLAGHTLPPVTAQCRDSSRWSYCLMLTLVPLGAVLIVEFH</sequence>
<keyword evidence="1" id="KW-0472">Membrane</keyword>
<evidence type="ECO:0000313" key="3">
    <source>
        <dbReference type="Proteomes" id="UP000501690"/>
    </source>
</evidence>
<feature type="transmembrane region" description="Helical" evidence="1">
    <location>
        <begin position="93"/>
        <end position="110"/>
    </location>
</feature>
<dbReference type="EMBL" id="CP039345">
    <property type="protein sequence ID" value="QCD78814.1"/>
    <property type="molecule type" value="Genomic_DNA"/>
</dbReference>
<keyword evidence="3" id="KW-1185">Reference proteome</keyword>
<protein>
    <submittedName>
        <fullName evidence="2">Uncharacterized protein</fullName>
    </submittedName>
</protein>
<proteinExistence type="predicted"/>
<name>A0A4D6KY94_VIGUN</name>
<gene>
    <name evidence="2" type="ORF">DEO72_LG1g2450</name>
</gene>
<keyword evidence="1" id="KW-0812">Transmembrane</keyword>